<dbReference type="STRING" id="695939.SAMN00790413_04149"/>
<dbReference type="RefSeq" id="WP_084046286.1">
    <property type="nucleotide sequence ID" value="NZ_FWWU01000006.1"/>
</dbReference>
<organism evidence="4 5">
    <name type="scientific">Deinococcus hopiensis KR-140</name>
    <dbReference type="NCBI Taxonomy" id="695939"/>
    <lineage>
        <taxon>Bacteria</taxon>
        <taxon>Thermotogati</taxon>
        <taxon>Deinococcota</taxon>
        <taxon>Deinococci</taxon>
        <taxon>Deinococcales</taxon>
        <taxon>Deinococcaceae</taxon>
        <taxon>Deinococcus</taxon>
    </lineage>
</organism>
<dbReference type="InterPro" id="IPR041698">
    <property type="entry name" value="Methyltransf_25"/>
</dbReference>
<evidence type="ECO:0000259" key="3">
    <source>
        <dbReference type="Pfam" id="PF13649"/>
    </source>
</evidence>
<name>A0A1W1UQ15_9DEIO</name>
<dbReference type="GO" id="GO:0008168">
    <property type="term" value="F:methyltransferase activity"/>
    <property type="evidence" value="ECO:0007669"/>
    <property type="project" value="UniProtKB-KW"/>
</dbReference>
<dbReference type="EMBL" id="FWWU01000006">
    <property type="protein sequence ID" value="SMB82794.1"/>
    <property type="molecule type" value="Genomic_DNA"/>
</dbReference>
<keyword evidence="1 4" id="KW-0489">Methyltransferase</keyword>
<reference evidence="4 5" key="1">
    <citation type="submission" date="2017-04" db="EMBL/GenBank/DDBJ databases">
        <authorList>
            <person name="Afonso C.L."/>
            <person name="Miller P.J."/>
            <person name="Scott M.A."/>
            <person name="Spackman E."/>
            <person name="Goraichik I."/>
            <person name="Dimitrov K.M."/>
            <person name="Suarez D.L."/>
            <person name="Swayne D.E."/>
        </authorList>
    </citation>
    <scope>NUCLEOTIDE SEQUENCE [LARGE SCALE GENOMIC DNA]</scope>
    <source>
        <strain evidence="4 5">KR-140</strain>
    </source>
</reference>
<evidence type="ECO:0000313" key="4">
    <source>
        <dbReference type="EMBL" id="SMB82794.1"/>
    </source>
</evidence>
<dbReference type="OrthoDB" id="9784101at2"/>
<keyword evidence="4" id="KW-0830">Ubiquinone</keyword>
<gene>
    <name evidence="4" type="ORF">SAMN00790413_04149</name>
</gene>
<dbReference type="Proteomes" id="UP000192582">
    <property type="component" value="Unassembled WGS sequence"/>
</dbReference>
<dbReference type="Pfam" id="PF13649">
    <property type="entry name" value="Methyltransf_25"/>
    <property type="match status" value="1"/>
</dbReference>
<sequence length="228" mass="25289">MTWQFDEAKAAGPEHLAAEHVTAYDRKARFDPTSELQLLQALGLSSTSEVLDLGAGTGEFALAAAKMCRRVVAVDISQTMLKVLHRKALQALATNLEVVNSGLLQFVPDGDFDFVYCRNTLHHLPDFWKVQALGRMHAALRPGGVLRLRDLAFSFEPQESGVRIEAWLTQAEQQPGGFPRAELEAHVRGEFSTFTWLLEPMLVRTGFALESVVYSPSGIFAAYVCRRL</sequence>
<dbReference type="Gene3D" id="3.40.50.150">
    <property type="entry name" value="Vaccinia Virus protein VP39"/>
    <property type="match status" value="1"/>
</dbReference>
<dbReference type="SUPFAM" id="SSF53335">
    <property type="entry name" value="S-adenosyl-L-methionine-dependent methyltransferases"/>
    <property type="match status" value="1"/>
</dbReference>
<keyword evidence="5" id="KW-1185">Reference proteome</keyword>
<dbReference type="GO" id="GO:0032259">
    <property type="term" value="P:methylation"/>
    <property type="evidence" value="ECO:0007669"/>
    <property type="project" value="UniProtKB-KW"/>
</dbReference>
<dbReference type="InterPro" id="IPR029063">
    <property type="entry name" value="SAM-dependent_MTases_sf"/>
</dbReference>
<dbReference type="PANTHER" id="PTHR43861">
    <property type="entry name" value="TRANS-ACONITATE 2-METHYLTRANSFERASE-RELATED"/>
    <property type="match status" value="1"/>
</dbReference>
<proteinExistence type="predicted"/>
<evidence type="ECO:0000313" key="5">
    <source>
        <dbReference type="Proteomes" id="UP000192582"/>
    </source>
</evidence>
<protein>
    <submittedName>
        <fullName evidence="4">Ubiquinone/menaquinone biosynthesis C-methylase UbiE</fullName>
    </submittedName>
</protein>
<evidence type="ECO:0000256" key="2">
    <source>
        <dbReference type="ARBA" id="ARBA00022679"/>
    </source>
</evidence>
<feature type="domain" description="Methyltransferase" evidence="3">
    <location>
        <begin position="50"/>
        <end position="144"/>
    </location>
</feature>
<keyword evidence="2" id="KW-0808">Transferase</keyword>
<evidence type="ECO:0000256" key="1">
    <source>
        <dbReference type="ARBA" id="ARBA00022603"/>
    </source>
</evidence>
<dbReference type="CDD" id="cd02440">
    <property type="entry name" value="AdoMet_MTases"/>
    <property type="match status" value="1"/>
</dbReference>
<dbReference type="AlphaFoldDB" id="A0A1W1UQ15"/>
<accession>A0A1W1UQ15</accession>
<dbReference type="PANTHER" id="PTHR43861:SF1">
    <property type="entry name" value="TRANS-ACONITATE 2-METHYLTRANSFERASE"/>
    <property type="match status" value="1"/>
</dbReference>